<feature type="chain" id="PRO_5046531953" description="HEAT repeat domain-containing protein" evidence="1">
    <location>
        <begin position="25"/>
        <end position="330"/>
    </location>
</feature>
<proteinExistence type="predicted"/>
<keyword evidence="1" id="KW-0732">Signal</keyword>
<feature type="signal peptide" evidence="1">
    <location>
        <begin position="1"/>
        <end position="24"/>
    </location>
</feature>
<dbReference type="Proteomes" id="UP000262832">
    <property type="component" value="Chromosome I"/>
</dbReference>
<sequence>MQQGMLSSLLLSLSLITVPVTLSAMEMQESEVEQWLQDTHIQAKVSELLDYAFRDEIDTLKFSLDRLVYPQQEVVRYLLLQKVEQQNLILTPRMAIFVESQINITPSYQVLEHGDGYEFSVPAFNFQAIASRLIKRWKQDQSTLEFVLDAERHDLVLKDWLTGTSQQIQIREDLLIKELDSLSIDAISALTAQLTQADVTSWLPRSAVIVSLAQVSQEQAMYDLLWRIRADYNSRTELDRLASVGDAFSLQQLMNATVNPTLKPYAISLLARSHPLQPKVKQFLIARMELSEDATLVARELAKQGHQSWLEELVSSNQQVKAHQINSVLR</sequence>
<evidence type="ECO:0000313" key="3">
    <source>
        <dbReference type="Proteomes" id="UP000262832"/>
    </source>
</evidence>
<accession>A0ABM6YR29</accession>
<evidence type="ECO:0008006" key="4">
    <source>
        <dbReference type="Google" id="ProtNLM"/>
    </source>
</evidence>
<protein>
    <recommendedName>
        <fullName evidence="4">HEAT repeat domain-containing protein</fullName>
    </recommendedName>
</protein>
<name>A0ABM6YR29_9VIBR</name>
<reference evidence="2 3" key="1">
    <citation type="submission" date="2018-08" db="EMBL/GenBank/DDBJ databases">
        <title>Genomic taxonomy of the Vibrionaceae family.</title>
        <authorList>
            <person name="Gomez-Gil B."/>
            <person name="Tanaka M."/>
            <person name="Sawabe T."/>
            <person name="Enciso-Ibarra K."/>
        </authorList>
    </citation>
    <scope>NUCLEOTIDE SEQUENCE [LARGE SCALE GENOMIC DNA]</scope>
    <source>
        <strain evidence="2 3">CAIM 1831</strain>
    </source>
</reference>
<dbReference type="RefSeq" id="WP_128809843.1">
    <property type="nucleotide sequence ID" value="NZ_CP032093.1"/>
</dbReference>
<organism evidence="2 3">
    <name type="scientific">Vibrio alfacsensis</name>
    <dbReference type="NCBI Taxonomy" id="1074311"/>
    <lineage>
        <taxon>Bacteria</taxon>
        <taxon>Pseudomonadati</taxon>
        <taxon>Pseudomonadota</taxon>
        <taxon>Gammaproteobacteria</taxon>
        <taxon>Vibrionales</taxon>
        <taxon>Vibrionaceae</taxon>
        <taxon>Vibrio</taxon>
    </lineage>
</organism>
<evidence type="ECO:0000256" key="1">
    <source>
        <dbReference type="SAM" id="SignalP"/>
    </source>
</evidence>
<gene>
    <name evidence="2" type="ORF">D1115_00350</name>
</gene>
<keyword evidence="3" id="KW-1185">Reference proteome</keyword>
<evidence type="ECO:0000313" key="2">
    <source>
        <dbReference type="EMBL" id="AXX99963.1"/>
    </source>
</evidence>
<dbReference type="EMBL" id="CP032093">
    <property type="protein sequence ID" value="AXX99963.1"/>
    <property type="molecule type" value="Genomic_DNA"/>
</dbReference>